<dbReference type="AlphaFoldDB" id="A0A1N5UWV8"/>
<evidence type="ECO:0000313" key="2">
    <source>
        <dbReference type="Proteomes" id="UP000195607"/>
    </source>
</evidence>
<sequence>MSIAIFLTTDLKMGGGVERWTLNTVKGRPNDQKIIIISTDYADRARFSVVNQISQIDHEQKLNLIENKFNFLRRSKMLSFLLDNAIIPIMLTFFKRSYSKKLNLSGVEIVYLTKNQYWKLFKGKKIVGSNHTEFGNDGFISRLKAKLYRSGIIYRDISYFHVFPGREKIEKIIGTKAEVAVIPNGTTSRNCNKKTGDLTRFLFVGRLETIKGIQILLTAWTNIKREDCYLDIVGAGTLTEDSYLGLKNVNFRGIVSDEELNKIYCKSDVFIYPTLWDSFPNTIIEAMSAGCKIITSRFLKGAFGGSGNESFLTFVEPNTSCIIEEINKAADNLDETRKQGELTYEFFRKNYELAMVNEKFFNFLNKIRNE</sequence>
<dbReference type="PANTHER" id="PTHR12526">
    <property type="entry name" value="GLYCOSYLTRANSFERASE"/>
    <property type="match status" value="1"/>
</dbReference>
<dbReference type="GO" id="GO:0016740">
    <property type="term" value="F:transferase activity"/>
    <property type="evidence" value="ECO:0007669"/>
    <property type="project" value="UniProtKB-KW"/>
</dbReference>
<reference evidence="1 2" key="1">
    <citation type="submission" date="2016-04" db="EMBL/GenBank/DDBJ databases">
        <authorList>
            <person name="Evans L.H."/>
            <person name="Alamgir A."/>
            <person name="Owens N."/>
            <person name="Weber N.D."/>
            <person name="Virtaneva K."/>
            <person name="Barbian K."/>
            <person name="Babar A."/>
            <person name="Rosenke K."/>
        </authorList>
    </citation>
    <scope>NUCLEOTIDE SEQUENCE [LARGE SCALE GENOMIC DNA]</scope>
    <source>
        <strain evidence="2">S5(T) (JCM 30642 \VKM B-2941)</strain>
    </source>
</reference>
<dbReference type="Gene3D" id="3.40.50.2000">
    <property type="entry name" value="Glycogen Phosphorylase B"/>
    <property type="match status" value="1"/>
</dbReference>
<dbReference type="GeneID" id="41588383"/>
<dbReference type="CDD" id="cd03801">
    <property type="entry name" value="GT4_PimA-like"/>
    <property type="match status" value="1"/>
</dbReference>
<keyword evidence="1" id="KW-0808">Transferase</keyword>
<dbReference type="RefSeq" id="WP_148689819.1">
    <property type="nucleotide sequence ID" value="NZ_LT671858.1"/>
</dbReference>
<accession>A0A1N5UWV8</accession>
<evidence type="ECO:0000313" key="1">
    <source>
        <dbReference type="EMBL" id="SIM64587.1"/>
    </source>
</evidence>
<proteinExistence type="predicted"/>
<organism evidence="1 2">
    <name type="scientific">Cuniculiplasma divulgatum</name>
    <dbReference type="NCBI Taxonomy" id="1673428"/>
    <lineage>
        <taxon>Archaea</taxon>
        <taxon>Methanobacteriati</taxon>
        <taxon>Thermoplasmatota</taxon>
        <taxon>Thermoplasmata</taxon>
        <taxon>Thermoplasmatales</taxon>
        <taxon>Cuniculiplasmataceae</taxon>
        <taxon>Cuniculiplasma</taxon>
    </lineage>
</organism>
<dbReference type="SUPFAM" id="SSF53756">
    <property type="entry name" value="UDP-Glycosyltransferase/glycogen phosphorylase"/>
    <property type="match status" value="1"/>
</dbReference>
<dbReference type="Proteomes" id="UP000195607">
    <property type="component" value="Chromosome I"/>
</dbReference>
<protein>
    <submittedName>
        <fullName evidence="1">Glycosyltransferase</fullName>
    </submittedName>
</protein>
<dbReference type="EMBL" id="LT671858">
    <property type="protein sequence ID" value="SIM64587.1"/>
    <property type="molecule type" value="Genomic_DNA"/>
</dbReference>
<gene>
    <name evidence="1" type="ORF">CSP5_1124</name>
</gene>
<dbReference type="Pfam" id="PF13692">
    <property type="entry name" value="Glyco_trans_1_4"/>
    <property type="match status" value="1"/>
</dbReference>
<name>A0A1N5UWV8_9ARCH</name>